<dbReference type="Gene3D" id="3.40.50.150">
    <property type="entry name" value="Vaccinia Virus protein VP39"/>
    <property type="match status" value="1"/>
</dbReference>
<evidence type="ECO:0000313" key="1">
    <source>
        <dbReference type="EMBL" id="MFD1303966.1"/>
    </source>
</evidence>
<comment type="caution">
    <text evidence="1">The sequence shown here is derived from an EMBL/GenBank/DDBJ whole genome shotgun (WGS) entry which is preliminary data.</text>
</comment>
<evidence type="ECO:0000313" key="2">
    <source>
        <dbReference type="Proteomes" id="UP001597176"/>
    </source>
</evidence>
<keyword evidence="2" id="KW-1185">Reference proteome</keyword>
<dbReference type="Proteomes" id="UP001597176">
    <property type="component" value="Unassembled WGS sequence"/>
</dbReference>
<protein>
    <submittedName>
        <fullName evidence="1">Methyltransferase domain-containing protein</fullName>
    </submittedName>
</protein>
<sequence length="683" mass="76704">MFIGLPEQITYSDPWDLDFDTRFRTLISRPRRIAYYYTTPDNSTFRYRVYNTVQTVNAVSTDTSASWFCQADGERLEGVVDAADVLILGRVRFDNDVEGLIRRARRRGARVLFDLDDLVYDTRHVPLLMSSLNQDTGPSGPWDYWYSYIGRMGTALRLCDGVITTNLFLASQIAADTGLPTSIVPNYLNEEQLALSRSIVEIKQKTNWARSDRIHIGYFSGSPTHARDFSIIAPTLANLLRENPSVILRIVGMLDLHPDLSSLKERVEIHPFTDFLNLQRIIGSTEVNLAPLQDNIFTNSKSELKFFEAAAVATLTIASPTFTFRNAIDDGLTGLLANELEWADKIRLAITMIENGRYASVALEAAKSVRKRYGSSEQWPAIERAAFGELVSLANLSNEFVQTEFVTQREVTRRDSILSMLKSDGFGLEIGPSYNPLLPKSAGFNIETVDYITQSGLRKKYAGTLNVDIDRIECVDHVTNGQPLAKTIPADRCYDFILASHVIEHTPDLISFLNDCANFLEKEGRLVLAVPDKRFCFDLLQPLTYAGEVLQAHDEKRTRPAPMAIMASIAYDVLRGDAIGWSPQTVGKLRFAGDLDAAVTQAELARQSGDYVDVHCWRFVPSSFRLLIEDLYNLGKIRLRECSFQHQGAHEFFVALTIDGPGPGFDRDTFALMIAEEVAMRRL</sequence>
<organism evidence="1 2">
    <name type="scientific">Methylobacterium marchantiae</name>
    <dbReference type="NCBI Taxonomy" id="600331"/>
    <lineage>
        <taxon>Bacteria</taxon>
        <taxon>Pseudomonadati</taxon>
        <taxon>Pseudomonadota</taxon>
        <taxon>Alphaproteobacteria</taxon>
        <taxon>Hyphomicrobiales</taxon>
        <taxon>Methylobacteriaceae</taxon>
        <taxon>Methylobacterium</taxon>
    </lineage>
</organism>
<dbReference type="SUPFAM" id="SSF53335">
    <property type="entry name" value="S-adenosyl-L-methionine-dependent methyltransferases"/>
    <property type="match status" value="1"/>
</dbReference>
<dbReference type="Pfam" id="PF13489">
    <property type="entry name" value="Methyltransf_23"/>
    <property type="match status" value="1"/>
</dbReference>
<dbReference type="InterPro" id="IPR029063">
    <property type="entry name" value="SAM-dependent_MTases_sf"/>
</dbReference>
<dbReference type="Gene3D" id="3.40.50.2000">
    <property type="entry name" value="Glycogen Phosphorylase B"/>
    <property type="match status" value="1"/>
</dbReference>
<keyword evidence="1" id="KW-0489">Methyltransferase</keyword>
<dbReference type="EMBL" id="JBHTND010000045">
    <property type="protein sequence ID" value="MFD1303966.1"/>
    <property type="molecule type" value="Genomic_DNA"/>
</dbReference>
<keyword evidence="1" id="KW-0808">Transferase</keyword>
<reference evidence="2" key="1">
    <citation type="journal article" date="2019" name="Int. J. Syst. Evol. Microbiol.">
        <title>The Global Catalogue of Microorganisms (GCM) 10K type strain sequencing project: providing services to taxonomists for standard genome sequencing and annotation.</title>
        <authorList>
            <consortium name="The Broad Institute Genomics Platform"/>
            <consortium name="The Broad Institute Genome Sequencing Center for Infectious Disease"/>
            <person name="Wu L."/>
            <person name="Ma J."/>
        </authorList>
    </citation>
    <scope>NUCLEOTIDE SEQUENCE [LARGE SCALE GENOMIC DNA]</scope>
    <source>
        <strain evidence="2">CCUG 56108</strain>
    </source>
</reference>
<name>A0ABW3X390_9HYPH</name>
<gene>
    <name evidence="1" type="ORF">ACFQ4G_20575</name>
</gene>
<dbReference type="SUPFAM" id="SSF53756">
    <property type="entry name" value="UDP-Glycosyltransferase/glycogen phosphorylase"/>
    <property type="match status" value="1"/>
</dbReference>
<accession>A0ABW3X390</accession>
<dbReference type="GO" id="GO:0032259">
    <property type="term" value="P:methylation"/>
    <property type="evidence" value="ECO:0007669"/>
    <property type="project" value="UniProtKB-KW"/>
</dbReference>
<dbReference type="GO" id="GO:0008168">
    <property type="term" value="F:methyltransferase activity"/>
    <property type="evidence" value="ECO:0007669"/>
    <property type="project" value="UniProtKB-KW"/>
</dbReference>
<proteinExistence type="predicted"/>
<dbReference type="RefSeq" id="WP_238205566.1">
    <property type="nucleotide sequence ID" value="NZ_JBHTND010000045.1"/>
</dbReference>